<dbReference type="InterPro" id="IPR003661">
    <property type="entry name" value="HisK_dim/P_dom"/>
</dbReference>
<evidence type="ECO:0000256" key="5">
    <source>
        <dbReference type="ARBA" id="ARBA00022777"/>
    </source>
</evidence>
<reference evidence="8 9" key="1">
    <citation type="submission" date="2020-07" db="EMBL/GenBank/DDBJ databases">
        <title>Halosimplex pelagicum sp. nov. and Halosimplex rubrum sp. nov., isolated from salted brown alga Laminaria, and emended description of the genus Halosimplex.</title>
        <authorList>
            <person name="Cui H."/>
        </authorList>
    </citation>
    <scope>NUCLEOTIDE SEQUENCE [LARGE SCALE GENOMIC DNA]</scope>
    <source>
        <strain evidence="8 9">R27</strain>
    </source>
</reference>
<dbReference type="InterPro" id="IPR000014">
    <property type="entry name" value="PAS"/>
</dbReference>
<dbReference type="SMART" id="SM00388">
    <property type="entry name" value="HisKA"/>
    <property type="match status" value="1"/>
</dbReference>
<dbReference type="PRINTS" id="PR00344">
    <property type="entry name" value="BCTRLSENSOR"/>
</dbReference>
<dbReference type="InterPro" id="IPR036890">
    <property type="entry name" value="HATPase_C_sf"/>
</dbReference>
<dbReference type="AlphaFoldDB" id="A0A7D5P6F9"/>
<dbReference type="InterPro" id="IPR003594">
    <property type="entry name" value="HATPase_dom"/>
</dbReference>
<dbReference type="InterPro" id="IPR003018">
    <property type="entry name" value="GAF"/>
</dbReference>
<name>A0A7D5P6F9_9EURY</name>
<evidence type="ECO:0000256" key="2">
    <source>
        <dbReference type="ARBA" id="ARBA00012438"/>
    </source>
</evidence>
<dbReference type="Pfam" id="PF08448">
    <property type="entry name" value="PAS_4"/>
    <property type="match status" value="1"/>
</dbReference>
<protein>
    <recommendedName>
        <fullName evidence="2">histidine kinase</fullName>
        <ecNumber evidence="2">2.7.13.3</ecNumber>
    </recommendedName>
</protein>
<dbReference type="PANTHER" id="PTHR43711:SF1">
    <property type="entry name" value="HISTIDINE KINASE 1"/>
    <property type="match status" value="1"/>
</dbReference>
<dbReference type="SUPFAM" id="SSF55874">
    <property type="entry name" value="ATPase domain of HSP90 chaperone/DNA topoisomerase II/histidine kinase"/>
    <property type="match status" value="1"/>
</dbReference>
<keyword evidence="9" id="KW-1185">Reference proteome</keyword>
<evidence type="ECO:0000256" key="4">
    <source>
        <dbReference type="ARBA" id="ARBA00022679"/>
    </source>
</evidence>
<dbReference type="Proteomes" id="UP000509667">
    <property type="component" value="Chromosome"/>
</dbReference>
<accession>A0A7D5P6F9</accession>
<evidence type="ECO:0000313" key="8">
    <source>
        <dbReference type="EMBL" id="QLH79664.1"/>
    </source>
</evidence>
<dbReference type="Pfam" id="PF00512">
    <property type="entry name" value="HisKA"/>
    <property type="match status" value="1"/>
</dbReference>
<dbReference type="InterPro" id="IPR005467">
    <property type="entry name" value="His_kinase_dom"/>
</dbReference>
<dbReference type="Gene3D" id="3.30.565.10">
    <property type="entry name" value="Histidine kinase-like ATPase, C-terminal domain"/>
    <property type="match status" value="1"/>
</dbReference>
<sequence length="515" mass="56695">MTALTLEDRNPTVRYQHLIENIQDAVVEFEFVDDEPIVRNVNDAFEETFGYGAADICGESLNDWIVPAGFEEEAHDIDGTTEGGEISSHQLTRETAGGLREFLHRSIPCPESESIDGIALYTDITERERAKQKRQLLTETSRCIGTAQTLRDGFRTALQSICDYTEWTYGEVWQPAETSDELRFVAGHTNDADCERFLEGSTDVTFVPGSGLPGRVYESGRQEWISDASQEPASVFHRTELAAESDLHAALGVPVKAEEGESVVAVLVFFLRDARDSDGALVRDVTDVAKNLGGLVKRKQAEELVRRRNEQLEQFAHVISHDLRNPLNVAMGHLQMVPDDAETPHIDRVATAHERMHELIEDVLTLARQGRSIEDPEPVSLANCAAQSWDMIETGAGDLTIEATRTVQGDVSRLRQLFENLFRNAVEHGSPTVTITVGEIRDGFYVADDGPGIPAGERTAVFDFGYTTREGGTGFGLPIVKEIAEAHGWTVRVTESAHGGTRFEVVGCGTSGRPV</sequence>
<dbReference type="GO" id="GO:0000155">
    <property type="term" value="F:phosphorelay sensor kinase activity"/>
    <property type="evidence" value="ECO:0007669"/>
    <property type="project" value="InterPro"/>
</dbReference>
<evidence type="ECO:0000256" key="6">
    <source>
        <dbReference type="ARBA" id="ARBA00023012"/>
    </source>
</evidence>
<dbReference type="PROSITE" id="PS50109">
    <property type="entry name" value="HIS_KIN"/>
    <property type="match status" value="1"/>
</dbReference>
<dbReference type="RefSeq" id="WP_179909529.1">
    <property type="nucleotide sequence ID" value="NZ_CP058910.1"/>
</dbReference>
<dbReference type="Gene3D" id="3.30.450.40">
    <property type="match status" value="1"/>
</dbReference>
<dbReference type="PANTHER" id="PTHR43711">
    <property type="entry name" value="TWO-COMPONENT HISTIDINE KINASE"/>
    <property type="match status" value="1"/>
</dbReference>
<dbReference type="SUPFAM" id="SSF55785">
    <property type="entry name" value="PYP-like sensor domain (PAS domain)"/>
    <property type="match status" value="1"/>
</dbReference>
<proteinExistence type="predicted"/>
<dbReference type="SUPFAM" id="SSF47384">
    <property type="entry name" value="Homodimeric domain of signal transducing histidine kinase"/>
    <property type="match status" value="1"/>
</dbReference>
<dbReference type="CDD" id="cd00075">
    <property type="entry name" value="HATPase"/>
    <property type="match status" value="1"/>
</dbReference>
<keyword evidence="3" id="KW-0597">Phosphoprotein</keyword>
<dbReference type="SMART" id="SM00387">
    <property type="entry name" value="HATPase_c"/>
    <property type="match status" value="1"/>
</dbReference>
<comment type="catalytic activity">
    <reaction evidence="1">
        <text>ATP + protein L-histidine = ADP + protein N-phospho-L-histidine.</text>
        <dbReference type="EC" id="2.7.13.3"/>
    </reaction>
</comment>
<gene>
    <name evidence="8" type="ORF">HZS55_21240</name>
</gene>
<dbReference type="InterPro" id="IPR029016">
    <property type="entry name" value="GAF-like_dom_sf"/>
</dbReference>
<dbReference type="SMART" id="SM00065">
    <property type="entry name" value="GAF"/>
    <property type="match status" value="1"/>
</dbReference>
<dbReference type="InterPro" id="IPR035965">
    <property type="entry name" value="PAS-like_dom_sf"/>
</dbReference>
<keyword evidence="5" id="KW-0418">Kinase</keyword>
<dbReference type="EC" id="2.7.13.3" evidence="2"/>
<dbReference type="Pfam" id="PF02518">
    <property type="entry name" value="HATPase_c"/>
    <property type="match status" value="1"/>
</dbReference>
<dbReference type="KEGG" id="hrr:HZS55_21240"/>
<evidence type="ECO:0000313" key="9">
    <source>
        <dbReference type="Proteomes" id="UP000509667"/>
    </source>
</evidence>
<organism evidence="8 9">
    <name type="scientific">Halosimplex rubrum</name>
    <dbReference type="NCBI Taxonomy" id="869889"/>
    <lineage>
        <taxon>Archaea</taxon>
        <taxon>Methanobacteriati</taxon>
        <taxon>Methanobacteriota</taxon>
        <taxon>Stenosarchaea group</taxon>
        <taxon>Halobacteria</taxon>
        <taxon>Halobacteriales</taxon>
        <taxon>Haloarculaceae</taxon>
        <taxon>Halosimplex</taxon>
    </lineage>
</organism>
<dbReference type="Pfam" id="PF13185">
    <property type="entry name" value="GAF_2"/>
    <property type="match status" value="1"/>
</dbReference>
<evidence type="ECO:0000259" key="7">
    <source>
        <dbReference type="PROSITE" id="PS50109"/>
    </source>
</evidence>
<dbReference type="GeneID" id="56080445"/>
<dbReference type="InterPro" id="IPR050736">
    <property type="entry name" value="Sensor_HK_Regulatory"/>
</dbReference>
<dbReference type="SUPFAM" id="SSF55781">
    <property type="entry name" value="GAF domain-like"/>
    <property type="match status" value="1"/>
</dbReference>
<evidence type="ECO:0000256" key="3">
    <source>
        <dbReference type="ARBA" id="ARBA00022553"/>
    </source>
</evidence>
<keyword evidence="6" id="KW-0902">Two-component regulatory system</keyword>
<dbReference type="NCBIfam" id="TIGR00229">
    <property type="entry name" value="sensory_box"/>
    <property type="match status" value="1"/>
</dbReference>
<evidence type="ECO:0000256" key="1">
    <source>
        <dbReference type="ARBA" id="ARBA00000085"/>
    </source>
</evidence>
<dbReference type="Gene3D" id="1.10.287.130">
    <property type="match status" value="1"/>
</dbReference>
<keyword evidence="4" id="KW-0808">Transferase</keyword>
<dbReference type="InterPro" id="IPR004358">
    <property type="entry name" value="Sig_transdc_His_kin-like_C"/>
</dbReference>
<dbReference type="OrthoDB" id="8127at2157"/>
<dbReference type="InterPro" id="IPR013656">
    <property type="entry name" value="PAS_4"/>
</dbReference>
<dbReference type="CDD" id="cd00082">
    <property type="entry name" value="HisKA"/>
    <property type="match status" value="1"/>
</dbReference>
<dbReference type="InterPro" id="IPR036097">
    <property type="entry name" value="HisK_dim/P_sf"/>
</dbReference>
<dbReference type="EMBL" id="CP058910">
    <property type="protein sequence ID" value="QLH79664.1"/>
    <property type="molecule type" value="Genomic_DNA"/>
</dbReference>
<dbReference type="Gene3D" id="3.30.450.20">
    <property type="entry name" value="PAS domain"/>
    <property type="match status" value="1"/>
</dbReference>
<feature type="domain" description="Histidine kinase" evidence="7">
    <location>
        <begin position="318"/>
        <end position="505"/>
    </location>
</feature>